<evidence type="ECO:0000256" key="20">
    <source>
        <dbReference type="ARBA" id="ARBA00023254"/>
    </source>
</evidence>
<feature type="repeat" description="ANK" evidence="22">
    <location>
        <begin position="34"/>
        <end position="66"/>
    </location>
</feature>
<feature type="compositionally biased region" description="Low complexity" evidence="24">
    <location>
        <begin position="930"/>
        <end position="939"/>
    </location>
</feature>
<dbReference type="InterPro" id="IPR036770">
    <property type="entry name" value="Ankyrin_rpt-contain_sf"/>
</dbReference>
<dbReference type="SMART" id="SM00454">
    <property type="entry name" value="SAM"/>
    <property type="match status" value="1"/>
</dbReference>
<dbReference type="Gene3D" id="1.10.150.50">
    <property type="entry name" value="Transcription Factor, Ets-1"/>
    <property type="match status" value="1"/>
</dbReference>
<dbReference type="InterPro" id="IPR002110">
    <property type="entry name" value="Ankyrin_rpt"/>
</dbReference>
<feature type="repeat" description="ANK" evidence="22">
    <location>
        <begin position="1"/>
        <end position="33"/>
    </location>
</feature>
<evidence type="ECO:0000256" key="7">
    <source>
        <dbReference type="ARBA" id="ARBA00022490"/>
    </source>
</evidence>
<comment type="caution">
    <text evidence="27">The sequence shown here is derived from an EMBL/GenBank/DDBJ whole genome shotgun (WGS) entry which is preliminary data.</text>
</comment>
<reference evidence="27 28" key="1">
    <citation type="submission" date="2023-09" db="EMBL/GenBank/DDBJ databases">
        <authorList>
            <person name="Wang M."/>
        </authorList>
    </citation>
    <scope>NUCLEOTIDE SEQUENCE [LARGE SCALE GENOMIC DNA]</scope>
    <source>
        <strain evidence="27">GT-2023</strain>
        <tissue evidence="27">Liver</tissue>
    </source>
</reference>
<keyword evidence="17" id="KW-1015">Disulfide bond</keyword>
<comment type="subunit">
    <text evidence="5">Interacts with DDX4, PIWIL1, RANBP9 and TDRD1.</text>
</comment>
<evidence type="ECO:0000259" key="26">
    <source>
        <dbReference type="PROSITE" id="PS50105"/>
    </source>
</evidence>
<evidence type="ECO:0000256" key="25">
    <source>
        <dbReference type="SAM" id="Phobius"/>
    </source>
</evidence>
<name>A0ABR3LX20_9TELE</name>
<evidence type="ECO:0000256" key="15">
    <source>
        <dbReference type="ARBA" id="ARBA00022871"/>
    </source>
</evidence>
<evidence type="ECO:0000256" key="10">
    <source>
        <dbReference type="ARBA" id="ARBA00022553"/>
    </source>
</evidence>
<dbReference type="PROSITE" id="PS00246">
    <property type="entry name" value="WNT1"/>
    <property type="match status" value="1"/>
</dbReference>
<dbReference type="InterPro" id="IPR009140">
    <property type="entry name" value="Wnt2"/>
</dbReference>
<evidence type="ECO:0000256" key="13">
    <source>
        <dbReference type="ARBA" id="ARBA00022737"/>
    </source>
</evidence>
<keyword evidence="25" id="KW-0472">Membrane</keyword>
<evidence type="ECO:0000256" key="23">
    <source>
        <dbReference type="RuleBase" id="RU003500"/>
    </source>
</evidence>
<keyword evidence="18" id="KW-0943">RNA-mediated gene silencing</keyword>
<evidence type="ECO:0000256" key="21">
    <source>
        <dbReference type="ARBA" id="ARBA00023288"/>
    </source>
</evidence>
<evidence type="ECO:0000256" key="11">
    <source>
        <dbReference type="ARBA" id="ARBA00022687"/>
    </source>
</evidence>
<evidence type="ECO:0000256" key="3">
    <source>
        <dbReference type="ARBA" id="ARBA00005683"/>
    </source>
</evidence>
<evidence type="ECO:0000256" key="22">
    <source>
        <dbReference type="PROSITE-ProRule" id="PRU00023"/>
    </source>
</evidence>
<dbReference type="Proteomes" id="UP001558613">
    <property type="component" value="Unassembled WGS sequence"/>
</dbReference>
<feature type="region of interest" description="Disordered" evidence="24">
    <location>
        <begin position="859"/>
        <end position="886"/>
    </location>
</feature>
<dbReference type="Pfam" id="PF00452">
    <property type="entry name" value="Bcl-2"/>
    <property type="match status" value="1"/>
</dbReference>
<evidence type="ECO:0000256" key="9">
    <source>
        <dbReference type="ARBA" id="ARBA00022530"/>
    </source>
</evidence>
<keyword evidence="10" id="KW-0597">Phosphoprotein</keyword>
<evidence type="ECO:0000256" key="24">
    <source>
        <dbReference type="SAM" id="MobiDB-lite"/>
    </source>
</evidence>
<dbReference type="InterPro" id="IPR042650">
    <property type="entry name" value="Asz1_SAM"/>
</dbReference>
<dbReference type="Pfam" id="PF00110">
    <property type="entry name" value="wnt"/>
    <property type="match status" value="1"/>
</dbReference>
<evidence type="ECO:0000256" key="18">
    <source>
        <dbReference type="ARBA" id="ARBA00023158"/>
    </source>
</evidence>
<keyword evidence="8" id="KW-0964">Secreted</keyword>
<feature type="transmembrane region" description="Helical" evidence="25">
    <location>
        <begin position="1035"/>
        <end position="1057"/>
    </location>
</feature>
<evidence type="ECO:0000256" key="4">
    <source>
        <dbReference type="ARBA" id="ARBA00009458"/>
    </source>
</evidence>
<keyword evidence="20" id="KW-0469">Meiosis</keyword>
<feature type="region of interest" description="Disordered" evidence="24">
    <location>
        <begin position="619"/>
        <end position="642"/>
    </location>
</feature>
<keyword evidence="7" id="KW-0963">Cytoplasm</keyword>
<evidence type="ECO:0000256" key="5">
    <source>
        <dbReference type="ARBA" id="ARBA00011479"/>
    </source>
</evidence>
<comment type="similarity">
    <text evidence="3 23">Belongs to the Wnt family.</text>
</comment>
<keyword evidence="15" id="KW-0744">Spermatogenesis</keyword>
<dbReference type="InterPro" id="IPR042398">
    <property type="entry name" value="BCL2L13"/>
</dbReference>
<keyword evidence="12" id="KW-0732">Signal</keyword>
<keyword evidence="21" id="KW-0449">Lipoprotein</keyword>
<keyword evidence="11 23" id="KW-0879">Wnt signaling pathway</keyword>
<evidence type="ECO:0000256" key="16">
    <source>
        <dbReference type="ARBA" id="ARBA00023043"/>
    </source>
</evidence>
<dbReference type="PRINTS" id="PR01349">
    <property type="entry name" value="WNTPROTEIN"/>
</dbReference>
<proteinExistence type="inferred from homology"/>
<dbReference type="Pfam" id="PF07647">
    <property type="entry name" value="SAM_2"/>
    <property type="match status" value="1"/>
</dbReference>
<keyword evidence="25" id="KW-1133">Transmembrane helix</keyword>
<dbReference type="PANTHER" id="PTHR15758:SF2">
    <property type="entry name" value="BCL-2-LIKE PROTEIN 13"/>
    <property type="match status" value="1"/>
</dbReference>
<dbReference type="InterPro" id="IPR013761">
    <property type="entry name" value="SAM/pointed_sf"/>
</dbReference>
<gene>
    <name evidence="27" type="ORF">QQF64_012370</name>
</gene>
<dbReference type="PROSITE" id="PS50088">
    <property type="entry name" value="ANK_REPEAT"/>
    <property type="match status" value="2"/>
</dbReference>
<protein>
    <recommendedName>
        <fullName evidence="23">Protein Wnt</fullName>
    </recommendedName>
</protein>
<dbReference type="InterPro" id="IPR005817">
    <property type="entry name" value="Wnt"/>
</dbReference>
<dbReference type="Gene3D" id="1.25.40.20">
    <property type="entry name" value="Ankyrin repeat-containing domain"/>
    <property type="match status" value="1"/>
</dbReference>
<evidence type="ECO:0000256" key="14">
    <source>
        <dbReference type="ARBA" id="ARBA00022782"/>
    </source>
</evidence>
<dbReference type="InterPro" id="IPR018161">
    <property type="entry name" value="Wnt_CS"/>
</dbReference>
<feature type="domain" description="SAM" evidence="26">
    <location>
        <begin position="125"/>
        <end position="188"/>
    </location>
</feature>
<dbReference type="SMART" id="SM00097">
    <property type="entry name" value="WNT1"/>
    <property type="match status" value="1"/>
</dbReference>
<evidence type="ECO:0000256" key="1">
    <source>
        <dbReference type="ARBA" id="ARBA00004496"/>
    </source>
</evidence>
<evidence type="ECO:0000256" key="19">
    <source>
        <dbReference type="ARBA" id="ARBA00023180"/>
    </source>
</evidence>
<keyword evidence="28" id="KW-1185">Reference proteome</keyword>
<keyword evidence="13" id="KW-0677">Repeat</keyword>
<sequence length="1060" mass="116761">SSMTCLMLAARDDYCQVINLLVSHGADLNFQNDNGFTALIIAVQYGREAAVLKLLQLGADKFFKTKTGKTAADMANVFNYPEISRILHSTEISAVTGNAHSKAEALYKFLNQNANLSSACKESCSKLSDIELLLHGLNLDHLSDIMVENDVTWSDLLVMEKRDLEKIGVTNPEDQKKILGTMEQMHLDKVDLDTLTPLNNIDSGSEDFLNFLISLKQQCCYLTETLQDVISRFPRSPSEVVLTCDPKKEAQVLCAELVTQTGDLQKEILCLKTLLSKTDHTEHTFQFHQPVSNNGQKGEALKTYMGTLGSQVMCDNIPGLINKQRQLCRQHPKVMQAIGAGIKNWIGECQHQFRNHRWNCNTMAREHNLFGRLLHRSSREAAFVYAISSAGMVYTLTRACSQGELENCSCDPGKKGSSRDAKGAFDWGGCSDHVDHAIKFTQVFVDAKERKERDARALMNLHNNRAGRKAVKRFMNLECKCHGVSGSCNVRTCWLAMADFRQTGDYLRKKYNSAIQVVMNQYGTGFTSAYRMFKRPTKNDLVYFEDSPDYCIWDHESGSVGTGGRVCNRTSRGADSCEVMCCGRGYDTSRVSRTTKLPEGFHYETKYVILSYLSLPPPSRSKPLETAEGESHSTQEVERERSLKKQIENEMKQLEEEIAASFSRTGFDQLTSPVFSPVNPESSVEDSLAVLGDRVSLDLETHLSSATHTLLSSDLDFERFRAAVEEVSSHAQGGWSKVLVPLVLLQVLQNEGQPLETLLHYGLSYLEESQADFIIQQGGWGTVFSLDEAEDPGVIIAEDSNDIYILSGEQASDLLSPPASLLTLGDSSGPPSWQTESLPVSLTGHESWAQVGMMDPEDAKSLDSAEGVALVEEQSENNSSNSDIVHVEREDAELLEESGETLEEGELQSSVLSVLGSESELAAVREEAPTTEAAQTAPELIVEPDVMEIPPPPASVEEEHATASFPVPEPELQSQPVPAPVEPQSSPPDLEPEVFQATLEQKILPEVDLKATSLAHDLSPEVQTKPQAETSDLPVLLYGGAALVAIAAVLAFGALAYRKK</sequence>
<dbReference type="PANTHER" id="PTHR15758">
    <property type="entry name" value="BCL-2-LIKE PROTEIN 13"/>
    <property type="match status" value="1"/>
</dbReference>
<accession>A0ABR3LX20</accession>
<dbReference type="InterPro" id="IPR046371">
    <property type="entry name" value="Bcl-2_BH1-3"/>
</dbReference>
<feature type="region of interest" description="Disordered" evidence="24">
    <location>
        <begin position="922"/>
        <end position="991"/>
    </location>
</feature>
<feature type="non-terminal residue" evidence="27">
    <location>
        <position position="1"/>
    </location>
</feature>
<feature type="compositionally biased region" description="Basic and acidic residues" evidence="24">
    <location>
        <begin position="622"/>
        <end position="642"/>
    </location>
</feature>
<dbReference type="InterPro" id="IPR036834">
    <property type="entry name" value="Bcl-2-like_sf"/>
</dbReference>
<keyword evidence="14" id="KW-0221">Differentiation</keyword>
<evidence type="ECO:0000313" key="28">
    <source>
        <dbReference type="Proteomes" id="UP001558613"/>
    </source>
</evidence>
<dbReference type="SUPFAM" id="SSF56854">
    <property type="entry name" value="Bcl-2 inhibitors of programmed cell death"/>
    <property type="match status" value="1"/>
</dbReference>
<dbReference type="EMBL" id="JAYMGO010000018">
    <property type="protein sequence ID" value="KAL1256825.1"/>
    <property type="molecule type" value="Genomic_DNA"/>
</dbReference>
<dbReference type="PRINTS" id="PR01842">
    <property type="entry name" value="WNT2PROTEIN"/>
</dbReference>
<comment type="subcellular location">
    <subcellularLocation>
        <location evidence="1">Cytoplasm</location>
    </subcellularLocation>
    <subcellularLocation>
        <location evidence="2 23">Secreted</location>
        <location evidence="2 23">Extracellular space</location>
        <location evidence="2 23">Extracellular matrix</location>
    </subcellularLocation>
</comment>
<keyword evidence="16 22" id="KW-0040">ANK repeat</keyword>
<dbReference type="PROSITE" id="PS50105">
    <property type="entry name" value="SAM_DOMAIN"/>
    <property type="match status" value="1"/>
</dbReference>
<comment type="similarity">
    <text evidence="4">Belongs to the Bcl-2 family.</text>
</comment>
<dbReference type="CDD" id="cd09521">
    <property type="entry name" value="SAM_ASZ1"/>
    <property type="match status" value="1"/>
</dbReference>
<keyword evidence="25" id="KW-0812">Transmembrane</keyword>
<keyword evidence="6 23" id="KW-0217">Developmental protein</keyword>
<dbReference type="SUPFAM" id="SSF47769">
    <property type="entry name" value="SAM/Pointed domain"/>
    <property type="match status" value="1"/>
</dbReference>
<keyword evidence="19" id="KW-0325">Glycoprotein</keyword>
<dbReference type="SMART" id="SM00248">
    <property type="entry name" value="ANK"/>
    <property type="match status" value="2"/>
</dbReference>
<dbReference type="SUPFAM" id="SSF48403">
    <property type="entry name" value="Ankyrin repeat"/>
    <property type="match status" value="1"/>
</dbReference>
<evidence type="ECO:0000256" key="6">
    <source>
        <dbReference type="ARBA" id="ARBA00022473"/>
    </source>
</evidence>
<dbReference type="Pfam" id="PF12796">
    <property type="entry name" value="Ank_2"/>
    <property type="match status" value="1"/>
</dbReference>
<evidence type="ECO:0000256" key="8">
    <source>
        <dbReference type="ARBA" id="ARBA00022525"/>
    </source>
</evidence>
<evidence type="ECO:0000256" key="17">
    <source>
        <dbReference type="ARBA" id="ARBA00023157"/>
    </source>
</evidence>
<dbReference type="InterPro" id="IPR001660">
    <property type="entry name" value="SAM"/>
</dbReference>
<dbReference type="PROSITE" id="PS50297">
    <property type="entry name" value="ANK_REP_REGION"/>
    <property type="match status" value="2"/>
</dbReference>
<evidence type="ECO:0000256" key="2">
    <source>
        <dbReference type="ARBA" id="ARBA00004498"/>
    </source>
</evidence>
<comment type="function">
    <text evidence="23">Ligand for members of the frizzled family of seven transmembrane receptors.</text>
</comment>
<evidence type="ECO:0000256" key="12">
    <source>
        <dbReference type="ARBA" id="ARBA00022729"/>
    </source>
</evidence>
<organism evidence="27 28">
    <name type="scientific">Cirrhinus molitorella</name>
    <name type="common">mud carp</name>
    <dbReference type="NCBI Taxonomy" id="172907"/>
    <lineage>
        <taxon>Eukaryota</taxon>
        <taxon>Metazoa</taxon>
        <taxon>Chordata</taxon>
        <taxon>Craniata</taxon>
        <taxon>Vertebrata</taxon>
        <taxon>Euteleostomi</taxon>
        <taxon>Actinopterygii</taxon>
        <taxon>Neopterygii</taxon>
        <taxon>Teleostei</taxon>
        <taxon>Ostariophysi</taxon>
        <taxon>Cypriniformes</taxon>
        <taxon>Cyprinidae</taxon>
        <taxon>Labeoninae</taxon>
        <taxon>Labeonini</taxon>
        <taxon>Cirrhinus</taxon>
    </lineage>
</organism>
<keyword evidence="9" id="KW-0272">Extracellular matrix</keyword>
<evidence type="ECO:0000313" key="27">
    <source>
        <dbReference type="EMBL" id="KAL1256825.1"/>
    </source>
</evidence>
<dbReference type="Gene3D" id="1.10.437.10">
    <property type="entry name" value="Blc2-like"/>
    <property type="match status" value="1"/>
</dbReference>